<dbReference type="PANTHER" id="PTHR43540:SF1">
    <property type="entry name" value="ISOCHORISMATASE HYDROLASE"/>
    <property type="match status" value="1"/>
</dbReference>
<dbReference type="AlphaFoldDB" id="A0A347U4X2"/>
<dbReference type="InterPro" id="IPR000868">
    <property type="entry name" value="Isochorismatase-like_dom"/>
</dbReference>
<dbReference type="Proteomes" id="UP000290588">
    <property type="component" value="Unassembled WGS sequence"/>
</dbReference>
<name>A0A347U4X2_9BACT</name>
<evidence type="ECO:0000256" key="1">
    <source>
        <dbReference type="ARBA" id="ARBA00022801"/>
    </source>
</evidence>
<dbReference type="OrthoDB" id="9791276at2"/>
<evidence type="ECO:0000313" key="3">
    <source>
        <dbReference type="EMBL" id="AXX93900.1"/>
    </source>
</evidence>
<dbReference type="CDD" id="cd01014">
    <property type="entry name" value="nicotinamidase_related"/>
    <property type="match status" value="1"/>
</dbReference>
<dbReference type="EMBL" id="NXIG01000001">
    <property type="protein sequence ID" value="RXI33094.1"/>
    <property type="molecule type" value="Genomic_DNA"/>
</dbReference>
<accession>A0A347U4X2</accession>
<dbReference type="InterPro" id="IPR036380">
    <property type="entry name" value="Isochorismatase-like_sf"/>
</dbReference>
<gene>
    <name evidence="3" type="ORF">AELL_0195</name>
    <name evidence="4" type="ORF">CP962_01410</name>
</gene>
<dbReference type="KEGG" id="aell:AELL_0195"/>
<dbReference type="GO" id="GO:0016787">
    <property type="term" value="F:hydrolase activity"/>
    <property type="evidence" value="ECO:0007669"/>
    <property type="project" value="UniProtKB-KW"/>
</dbReference>
<dbReference type="Pfam" id="PF00857">
    <property type="entry name" value="Isochorismatase"/>
    <property type="match status" value="1"/>
</dbReference>
<keyword evidence="1 4" id="KW-0378">Hydrolase</keyword>
<reference evidence="4 6" key="1">
    <citation type="submission" date="2017-09" db="EMBL/GenBank/DDBJ databases">
        <title>Genomics of the genus Arcobacter.</title>
        <authorList>
            <person name="Perez-Cataluna A."/>
            <person name="Figueras M.J."/>
            <person name="Salas-Masso N."/>
        </authorList>
    </citation>
    <scope>NUCLEOTIDE SEQUENCE [LARGE SCALE GENOMIC DNA]</scope>
    <source>
        <strain evidence="4 6">CECT 7837</strain>
    </source>
</reference>
<evidence type="ECO:0000313" key="5">
    <source>
        <dbReference type="Proteomes" id="UP000262582"/>
    </source>
</evidence>
<proteinExistence type="predicted"/>
<protein>
    <submittedName>
        <fullName evidence="4">Cysteine hydrolase</fullName>
    </submittedName>
</protein>
<evidence type="ECO:0000313" key="6">
    <source>
        <dbReference type="Proteomes" id="UP000290588"/>
    </source>
</evidence>
<dbReference type="SUPFAM" id="SSF52499">
    <property type="entry name" value="Isochorismatase-like hydrolases"/>
    <property type="match status" value="1"/>
</dbReference>
<sequence>MENTALLLIDLQNDYFGSFENAKWKLKNTEEAAFNALKLLNKFREKDMKIIHVKHEFNTENPPFFAPNSQGAKIHDSLTPKENESQVLKHSVNSFKDTKLKEILDDSNITNVIIVGAMSYMCVTAVTRAASDFGYNCFVAHDACATSDIEFNGIKIDASISHAVSMAALQFAYAKVETADEILKLL</sequence>
<reference evidence="3 5" key="2">
    <citation type="submission" date="2018-08" db="EMBL/GenBank/DDBJ databases">
        <title>Complete genome of the Arcobacter ellisii type strain LMG 26155.</title>
        <authorList>
            <person name="Miller W.G."/>
            <person name="Yee E."/>
            <person name="Bono J.L."/>
        </authorList>
    </citation>
    <scope>NUCLEOTIDE SEQUENCE [LARGE SCALE GENOMIC DNA]</scope>
    <source>
        <strain evidence="3 5">LMG 26155</strain>
    </source>
</reference>
<evidence type="ECO:0000313" key="4">
    <source>
        <dbReference type="EMBL" id="RXI33094.1"/>
    </source>
</evidence>
<feature type="domain" description="Isochorismatase-like" evidence="2">
    <location>
        <begin position="4"/>
        <end position="151"/>
    </location>
</feature>
<dbReference type="EMBL" id="CP032097">
    <property type="protein sequence ID" value="AXX93900.1"/>
    <property type="molecule type" value="Genomic_DNA"/>
</dbReference>
<dbReference type="Proteomes" id="UP000262582">
    <property type="component" value="Chromosome"/>
</dbReference>
<evidence type="ECO:0000259" key="2">
    <source>
        <dbReference type="Pfam" id="PF00857"/>
    </source>
</evidence>
<dbReference type="PANTHER" id="PTHR43540">
    <property type="entry name" value="PEROXYUREIDOACRYLATE/UREIDOACRYLATE AMIDOHYDROLASE-RELATED"/>
    <property type="match status" value="1"/>
</dbReference>
<keyword evidence="5" id="KW-1185">Reference proteome</keyword>
<dbReference type="InterPro" id="IPR050272">
    <property type="entry name" value="Isochorismatase-like_hydrls"/>
</dbReference>
<dbReference type="RefSeq" id="WP_118916151.1">
    <property type="nucleotide sequence ID" value="NZ_CP032097.1"/>
</dbReference>
<dbReference type="Gene3D" id="3.40.50.850">
    <property type="entry name" value="Isochorismatase-like"/>
    <property type="match status" value="1"/>
</dbReference>
<organism evidence="4 6">
    <name type="scientific">Arcobacter ellisii</name>
    <dbReference type="NCBI Taxonomy" id="913109"/>
    <lineage>
        <taxon>Bacteria</taxon>
        <taxon>Pseudomonadati</taxon>
        <taxon>Campylobacterota</taxon>
        <taxon>Epsilonproteobacteria</taxon>
        <taxon>Campylobacterales</taxon>
        <taxon>Arcobacteraceae</taxon>
        <taxon>Arcobacter</taxon>
    </lineage>
</organism>